<dbReference type="InterPro" id="IPR031314">
    <property type="entry name" value="DNK_dom"/>
</dbReference>
<accession>A0A6C0JSU1</accession>
<dbReference type="AlphaFoldDB" id="A0A6C0JSU1"/>
<reference evidence="2" key="1">
    <citation type="journal article" date="2020" name="Nature">
        <title>Giant virus diversity and host interactions through global metagenomics.</title>
        <authorList>
            <person name="Schulz F."/>
            <person name="Roux S."/>
            <person name="Paez-Espino D."/>
            <person name="Jungbluth S."/>
            <person name="Walsh D.A."/>
            <person name="Denef V.J."/>
            <person name="McMahon K.D."/>
            <person name="Konstantinidis K.T."/>
            <person name="Eloe-Fadrosh E.A."/>
            <person name="Kyrpides N.C."/>
            <person name="Woyke T."/>
        </authorList>
    </citation>
    <scope>NUCLEOTIDE SEQUENCE</scope>
    <source>
        <strain evidence="2">GVMAG-S-1062768-28</strain>
    </source>
</reference>
<name>A0A6C0JSU1_9ZZZZ</name>
<organism evidence="2">
    <name type="scientific">viral metagenome</name>
    <dbReference type="NCBI Taxonomy" id="1070528"/>
    <lineage>
        <taxon>unclassified sequences</taxon>
        <taxon>metagenomes</taxon>
        <taxon>organismal metagenomes</taxon>
    </lineage>
</organism>
<dbReference type="PANTHER" id="PTHR10513">
    <property type="entry name" value="DEOXYNUCLEOSIDE KINASE"/>
    <property type="match status" value="1"/>
</dbReference>
<evidence type="ECO:0000259" key="1">
    <source>
        <dbReference type="Pfam" id="PF01712"/>
    </source>
</evidence>
<dbReference type="GO" id="GO:0005737">
    <property type="term" value="C:cytoplasm"/>
    <property type="evidence" value="ECO:0007669"/>
    <property type="project" value="TreeGrafter"/>
</dbReference>
<dbReference type="GO" id="GO:0019136">
    <property type="term" value="F:deoxynucleoside kinase activity"/>
    <property type="evidence" value="ECO:0007669"/>
    <property type="project" value="TreeGrafter"/>
</dbReference>
<dbReference type="Pfam" id="PF01712">
    <property type="entry name" value="dNK"/>
    <property type="match status" value="1"/>
</dbReference>
<protein>
    <recommendedName>
        <fullName evidence="1">Deoxynucleoside kinase domain-containing protein</fullName>
    </recommendedName>
</protein>
<dbReference type="InterPro" id="IPR027417">
    <property type="entry name" value="P-loop_NTPase"/>
</dbReference>
<proteinExistence type="predicted"/>
<feature type="domain" description="Deoxynucleoside kinase" evidence="1">
    <location>
        <begin position="15"/>
        <end position="187"/>
    </location>
</feature>
<dbReference type="PANTHER" id="PTHR10513:SF35">
    <property type="entry name" value="DEOXYADENOSINE KINASE"/>
    <property type="match status" value="1"/>
</dbReference>
<sequence length="240" mass="27893">MENVEKLKDGFKIILSIDSVIGAGKTTLLNKYKKMYPQLTIIQEPVEKWVASGLLERFYEDPKRYVFQLQQFIMASFHDQLEEAFKKNAKYILMERGPLACFCVFSHIHYQNGMMTEEEYRKMEVDHYAYERALRERGYVLDHIYLATPLDVAMERLTARNRINEGSKVSREYQQQLLDRYQQLCLTSYTESQIDSLVAKVVEMLGIQSADNGNNNEPLYIADIGAVNPMRRSLTSFISG</sequence>
<evidence type="ECO:0000313" key="2">
    <source>
        <dbReference type="EMBL" id="QHU07971.1"/>
    </source>
</evidence>
<dbReference type="Gene3D" id="3.40.50.300">
    <property type="entry name" value="P-loop containing nucleotide triphosphate hydrolases"/>
    <property type="match status" value="1"/>
</dbReference>
<dbReference type="InterPro" id="IPR050566">
    <property type="entry name" value="Deoxyribonucleoside_kinase"/>
</dbReference>
<dbReference type="SUPFAM" id="SSF52540">
    <property type="entry name" value="P-loop containing nucleoside triphosphate hydrolases"/>
    <property type="match status" value="1"/>
</dbReference>
<dbReference type="EMBL" id="MN740694">
    <property type="protein sequence ID" value="QHU07971.1"/>
    <property type="molecule type" value="Genomic_DNA"/>
</dbReference>